<evidence type="ECO:0000313" key="4">
    <source>
        <dbReference type="Proteomes" id="UP001367508"/>
    </source>
</evidence>
<reference evidence="3 4" key="1">
    <citation type="submission" date="2024-01" db="EMBL/GenBank/DDBJ databases">
        <title>The genomes of 5 underutilized Papilionoideae crops provide insights into root nodulation and disease resistanc.</title>
        <authorList>
            <person name="Jiang F."/>
        </authorList>
    </citation>
    <scope>NUCLEOTIDE SEQUENCE [LARGE SCALE GENOMIC DNA]</scope>
    <source>
        <strain evidence="3">LVBAO_FW01</strain>
        <tissue evidence="3">Leaves</tissue>
    </source>
</reference>
<dbReference type="AlphaFoldDB" id="A0AAN9PS02"/>
<dbReference type="PROSITE" id="PS51375">
    <property type="entry name" value="PPR"/>
    <property type="match status" value="8"/>
</dbReference>
<feature type="repeat" description="PPR" evidence="2">
    <location>
        <begin position="388"/>
        <end position="422"/>
    </location>
</feature>
<feature type="repeat" description="PPR" evidence="2">
    <location>
        <begin position="284"/>
        <end position="319"/>
    </location>
</feature>
<gene>
    <name evidence="3" type="ORF">VNO77_41963</name>
</gene>
<dbReference type="Gene3D" id="1.25.40.10">
    <property type="entry name" value="Tetratricopeptide repeat domain"/>
    <property type="match status" value="5"/>
</dbReference>
<evidence type="ECO:0000313" key="3">
    <source>
        <dbReference type="EMBL" id="KAK7308361.1"/>
    </source>
</evidence>
<feature type="repeat" description="PPR" evidence="2">
    <location>
        <begin position="98"/>
        <end position="128"/>
    </location>
</feature>
<dbReference type="Pfam" id="PF20431">
    <property type="entry name" value="E_motif"/>
    <property type="match status" value="1"/>
</dbReference>
<organism evidence="3 4">
    <name type="scientific">Canavalia gladiata</name>
    <name type="common">Sword bean</name>
    <name type="synonym">Dolichos gladiatus</name>
    <dbReference type="NCBI Taxonomy" id="3824"/>
    <lineage>
        <taxon>Eukaryota</taxon>
        <taxon>Viridiplantae</taxon>
        <taxon>Streptophyta</taxon>
        <taxon>Embryophyta</taxon>
        <taxon>Tracheophyta</taxon>
        <taxon>Spermatophyta</taxon>
        <taxon>Magnoliopsida</taxon>
        <taxon>eudicotyledons</taxon>
        <taxon>Gunneridae</taxon>
        <taxon>Pentapetalae</taxon>
        <taxon>rosids</taxon>
        <taxon>fabids</taxon>
        <taxon>Fabales</taxon>
        <taxon>Fabaceae</taxon>
        <taxon>Papilionoideae</taxon>
        <taxon>50 kb inversion clade</taxon>
        <taxon>NPAAA clade</taxon>
        <taxon>indigoferoid/millettioid clade</taxon>
        <taxon>Phaseoleae</taxon>
        <taxon>Canavalia</taxon>
    </lineage>
</organism>
<comment type="caution">
    <text evidence="3">The sequence shown here is derived from an EMBL/GenBank/DDBJ whole genome shotgun (WGS) entry which is preliminary data.</text>
</comment>
<dbReference type="FunFam" id="1.25.40.10:FF:000158">
    <property type="entry name" value="pentatricopeptide repeat-containing protein At2g33680"/>
    <property type="match status" value="1"/>
</dbReference>
<dbReference type="FunFam" id="1.25.40.10:FF:000125">
    <property type="entry name" value="Pentatricopeptide repeat-containing protein"/>
    <property type="match status" value="2"/>
</dbReference>
<dbReference type="Pfam" id="PF01535">
    <property type="entry name" value="PPR"/>
    <property type="match status" value="7"/>
</dbReference>
<protein>
    <submittedName>
        <fullName evidence="3">Uncharacterized protein</fullName>
    </submittedName>
</protein>
<feature type="repeat" description="PPR" evidence="2">
    <location>
        <begin position="525"/>
        <end position="559"/>
    </location>
</feature>
<feature type="repeat" description="PPR" evidence="2">
    <location>
        <begin position="222"/>
        <end position="256"/>
    </location>
</feature>
<dbReference type="InterPro" id="IPR046960">
    <property type="entry name" value="PPR_At4g14850-like_plant"/>
</dbReference>
<dbReference type="GO" id="GO:0003723">
    <property type="term" value="F:RNA binding"/>
    <property type="evidence" value="ECO:0007669"/>
    <property type="project" value="InterPro"/>
</dbReference>
<dbReference type="EMBL" id="JAYMYQ010000010">
    <property type="protein sequence ID" value="KAK7308361.1"/>
    <property type="molecule type" value="Genomic_DNA"/>
</dbReference>
<evidence type="ECO:0000256" key="2">
    <source>
        <dbReference type="PROSITE-ProRule" id="PRU00708"/>
    </source>
</evidence>
<dbReference type="InterPro" id="IPR046848">
    <property type="entry name" value="E_motif"/>
</dbReference>
<dbReference type="Pfam" id="PF13041">
    <property type="entry name" value="PPR_2"/>
    <property type="match status" value="2"/>
</dbReference>
<dbReference type="Pfam" id="PF12854">
    <property type="entry name" value="PPR_1"/>
    <property type="match status" value="1"/>
</dbReference>
<dbReference type="GO" id="GO:0009451">
    <property type="term" value="P:RNA modification"/>
    <property type="evidence" value="ECO:0007669"/>
    <property type="project" value="InterPro"/>
</dbReference>
<keyword evidence="1" id="KW-0677">Repeat</keyword>
<keyword evidence="4" id="KW-1185">Reference proteome</keyword>
<feature type="repeat" description="PPR" evidence="2">
    <location>
        <begin position="191"/>
        <end position="221"/>
    </location>
</feature>
<dbReference type="Proteomes" id="UP001367508">
    <property type="component" value="Unassembled WGS sequence"/>
</dbReference>
<dbReference type="InterPro" id="IPR011990">
    <property type="entry name" value="TPR-like_helical_dom_sf"/>
</dbReference>
<accession>A0AAN9PS02</accession>
<dbReference type="InterPro" id="IPR002885">
    <property type="entry name" value="PPR_rpt"/>
</dbReference>
<name>A0AAN9PS02_CANGL</name>
<feature type="repeat" description="PPR" evidence="2">
    <location>
        <begin position="129"/>
        <end position="163"/>
    </location>
</feature>
<dbReference type="PANTHER" id="PTHR47926">
    <property type="entry name" value="PENTATRICOPEPTIDE REPEAT-CONTAINING PROTEIN"/>
    <property type="match status" value="1"/>
</dbReference>
<dbReference type="NCBIfam" id="TIGR00756">
    <property type="entry name" value="PPR"/>
    <property type="match status" value="10"/>
</dbReference>
<dbReference type="SUPFAM" id="SSF48452">
    <property type="entry name" value="TPR-like"/>
    <property type="match status" value="2"/>
</dbReference>
<dbReference type="GO" id="GO:0099402">
    <property type="term" value="P:plant organ development"/>
    <property type="evidence" value="ECO:0007669"/>
    <property type="project" value="UniProtKB-ARBA"/>
</dbReference>
<feature type="repeat" description="PPR" evidence="2">
    <location>
        <begin position="35"/>
        <end position="69"/>
    </location>
</feature>
<sequence>MKKLYHLSLSLLHIPKSLSNLITIRSTSTTALHLEMKRCNLFMSRLCREGRIDEARKLFDEMRERDIGLWTTIISGYIKCGMIGEARKLFDRLDSKKSVVIWTAMVSGYIRFNQVKEAEKLFYEMPLRNVVSWNTMIDGYARNGMTQLALDLFGKMPERNVVSWNTVITALAQCGRIEDALWLFGQMQERDVVSWTTMVAGLSKNGRVDDARELFDRMPVRNVVSWNAMITGYAQNRRLGEALELFERMPERDMPSWNAMITGFIQNGDLNRAEKLFGEMPQKNVITWTAMMTGYVQQGLTEEALKIFNRMLADDGLKPNTGTFVTALGACSDLAGLTEGQQIHQLISKTVFQDSAYVVSALINMYSKCGELHIARKMFDDGLLSQRDLISWNGMIAAYAHHGYGKEAINLFDEMQKLGVQANDVTFVGLLTACSHAGLVEEGLKYFDEILKNRSIGLREDHYACLIDLCGRAGRLKEAFNIIEGLGEEASLTVWGALLAGCNVHGNADIGKLVAKKILKIEPENAGTYSLLSNMYASVGKWKEAANVRSKMKDKGLKKQPGCSWIEVGNTVQVFVVGDKSHSQSLQLGHLLLDLHTKMKKGGNMLDDDLFIAALDWIDKTVEPLSPILLYKNRTDFGLITDLLMTTYTYPLQLADSNTNCKWWDSLQLPVKRHILVTARLL</sequence>
<proteinExistence type="predicted"/>
<dbReference type="PANTHER" id="PTHR47926:SF373">
    <property type="entry name" value="TETRATRICOPEPTIDE-LIKE HELICAL DOMAIN SUPERFAMILY, DYW DOMAIN-CONTAINING PROTEIN"/>
    <property type="match status" value="1"/>
</dbReference>
<evidence type="ECO:0000256" key="1">
    <source>
        <dbReference type="ARBA" id="ARBA00022737"/>
    </source>
</evidence>